<dbReference type="Proteomes" id="UP001055025">
    <property type="component" value="Unassembled WGS sequence"/>
</dbReference>
<dbReference type="GO" id="GO:0010181">
    <property type="term" value="F:FMN binding"/>
    <property type="evidence" value="ECO:0007669"/>
    <property type="project" value="TreeGrafter"/>
</dbReference>
<evidence type="ECO:0000259" key="1">
    <source>
        <dbReference type="Pfam" id="PF03358"/>
    </source>
</evidence>
<sequence>MDKITLVVGSTRTGSFNQQLADVVRETVGDRAAVAQLDYTDVPFMNQDIEWPTPDAVARVRGELAATDGIWIVTPEYNGLMPALVKNLLDWMSRPMLEGSAVTAVAGKPVVMSGAGGRQAAAGSLAECRRLCESIKMDVAADPVGVAIGKGYGTGVLEVSDDDRTRLAAQADALLAAMEGAGD</sequence>
<evidence type="ECO:0000313" key="2">
    <source>
        <dbReference type="EMBL" id="GJM55985.1"/>
    </source>
</evidence>
<reference evidence="2" key="1">
    <citation type="journal article" date="2022" name="Int. J. Syst. Evol. Microbiol.">
        <title>Granulimonas faecalis gen. nov., sp. nov., and Leptogranulimonas caecicola gen. nov., sp. nov., novel lactate-producing Atopobiaceae bacteria isolated from mouse intestines, and an emended description of the family Atopobiaceae.</title>
        <authorList>
            <person name="Morinaga K."/>
            <person name="Kusada H."/>
            <person name="Sakamoto S."/>
            <person name="Murakami T."/>
            <person name="Toyoda A."/>
            <person name="Mori H."/>
            <person name="Meng X.Y."/>
            <person name="Takashino M."/>
            <person name="Murotomi K."/>
            <person name="Tamaki H."/>
        </authorList>
    </citation>
    <scope>NUCLEOTIDE SEQUENCE</scope>
    <source>
        <strain evidence="2">OPF53</strain>
    </source>
</reference>
<dbReference type="SUPFAM" id="SSF52218">
    <property type="entry name" value="Flavoproteins"/>
    <property type="match status" value="1"/>
</dbReference>
<keyword evidence="3" id="KW-1185">Reference proteome</keyword>
<evidence type="ECO:0000313" key="3">
    <source>
        <dbReference type="Proteomes" id="UP001055025"/>
    </source>
</evidence>
<proteinExistence type="predicted"/>
<gene>
    <name evidence="2" type="ORF">ATOP_16400</name>
</gene>
<dbReference type="GO" id="GO:0005829">
    <property type="term" value="C:cytosol"/>
    <property type="evidence" value="ECO:0007669"/>
    <property type="project" value="TreeGrafter"/>
</dbReference>
<dbReference type="AlphaFoldDB" id="A0AAV5B325"/>
<dbReference type="Gene3D" id="3.40.50.360">
    <property type="match status" value="1"/>
</dbReference>
<name>A0AAV5B325_9ACTN</name>
<organism evidence="2 3">
    <name type="scientific">Granulimonas faecalis</name>
    <dbReference type="NCBI Taxonomy" id="2894155"/>
    <lineage>
        <taxon>Bacteria</taxon>
        <taxon>Bacillati</taxon>
        <taxon>Actinomycetota</taxon>
        <taxon>Coriobacteriia</taxon>
        <taxon>Coriobacteriales</taxon>
        <taxon>Kribbibacteriaceae</taxon>
        <taxon>Granulimonas</taxon>
    </lineage>
</organism>
<dbReference type="InterPro" id="IPR050712">
    <property type="entry name" value="NAD(P)H-dep_reductase"/>
</dbReference>
<dbReference type="InterPro" id="IPR029039">
    <property type="entry name" value="Flavoprotein-like_sf"/>
</dbReference>
<protein>
    <submittedName>
        <fullName evidence="2">FMN reductase</fullName>
    </submittedName>
</protein>
<dbReference type="RefSeq" id="WP_135978468.1">
    <property type="nucleotide sequence ID" value="NZ_BQKC01000001.1"/>
</dbReference>
<dbReference type="EMBL" id="BQKC01000001">
    <property type="protein sequence ID" value="GJM55985.1"/>
    <property type="molecule type" value="Genomic_DNA"/>
</dbReference>
<dbReference type="PANTHER" id="PTHR30543">
    <property type="entry name" value="CHROMATE REDUCTASE"/>
    <property type="match status" value="1"/>
</dbReference>
<feature type="domain" description="NADPH-dependent FMN reductase-like" evidence="1">
    <location>
        <begin position="3"/>
        <end position="140"/>
    </location>
</feature>
<dbReference type="GO" id="GO:0016491">
    <property type="term" value="F:oxidoreductase activity"/>
    <property type="evidence" value="ECO:0007669"/>
    <property type="project" value="InterPro"/>
</dbReference>
<accession>A0AAV5B325</accession>
<dbReference type="InterPro" id="IPR005025">
    <property type="entry name" value="FMN_Rdtase-like_dom"/>
</dbReference>
<comment type="caution">
    <text evidence="2">The sequence shown here is derived from an EMBL/GenBank/DDBJ whole genome shotgun (WGS) entry which is preliminary data.</text>
</comment>
<dbReference type="Pfam" id="PF03358">
    <property type="entry name" value="FMN_red"/>
    <property type="match status" value="1"/>
</dbReference>
<dbReference type="PANTHER" id="PTHR30543:SF21">
    <property type="entry name" value="NAD(P)H-DEPENDENT FMN REDUCTASE LOT6"/>
    <property type="match status" value="1"/>
</dbReference>